<evidence type="ECO:0000313" key="2">
    <source>
        <dbReference type="EMBL" id="PQQ29210.1"/>
    </source>
</evidence>
<dbReference type="Pfam" id="PF13276">
    <property type="entry name" value="HTH_21"/>
    <property type="match status" value="1"/>
</dbReference>
<proteinExistence type="predicted"/>
<dbReference type="InterPro" id="IPR025948">
    <property type="entry name" value="HTH-like_dom"/>
</dbReference>
<evidence type="ECO:0000259" key="1">
    <source>
        <dbReference type="Pfam" id="PF13276"/>
    </source>
</evidence>
<feature type="domain" description="HTH-like" evidence="1">
    <location>
        <begin position="55"/>
        <end position="102"/>
    </location>
</feature>
<name>A0A2S8Q8I3_9GAMM</name>
<reference evidence="2 3" key="1">
    <citation type="submission" date="2018-02" db="EMBL/GenBank/DDBJ databases">
        <title>Five New Genomes of Indian Photorhabdus Isolates TSA.</title>
        <authorList>
            <person name="Dubay B."/>
            <person name="Somvanshi V.S."/>
        </authorList>
    </citation>
    <scope>NUCLEOTIDE SEQUENCE [LARGE SCALE GENOMIC DNA]</scope>
    <source>
        <strain evidence="2 3">H1</strain>
    </source>
</reference>
<dbReference type="EMBL" id="PUWT01000005">
    <property type="protein sequence ID" value="PQQ29210.1"/>
    <property type="molecule type" value="Genomic_DNA"/>
</dbReference>
<gene>
    <name evidence="2" type="ORF">C6H66_02765</name>
</gene>
<accession>A0A2S8Q8I3</accession>
<sequence length="103" mass="12251">MVFLGLKRTSMRKNCGCLFRLISISLRLCLRATKMSHSTWYYDVNALNRKDKYAEIKSKISEVYHHNKGCYGYRRITVSLRKQGYHVNHKTIQRLMAEQSLRH</sequence>
<comment type="caution">
    <text evidence="2">The sequence shown here is derived from an EMBL/GenBank/DDBJ whole genome shotgun (WGS) entry which is preliminary data.</text>
</comment>
<protein>
    <recommendedName>
        <fullName evidence="1">HTH-like domain-containing protein</fullName>
    </recommendedName>
</protein>
<keyword evidence="3" id="KW-1185">Reference proteome</keyword>
<organism evidence="2 3">
    <name type="scientific">Photorhabdus hindustanensis</name>
    <dbReference type="NCBI Taxonomy" id="2918802"/>
    <lineage>
        <taxon>Bacteria</taxon>
        <taxon>Pseudomonadati</taxon>
        <taxon>Pseudomonadota</taxon>
        <taxon>Gammaproteobacteria</taxon>
        <taxon>Enterobacterales</taxon>
        <taxon>Morganellaceae</taxon>
        <taxon>Photorhabdus</taxon>
    </lineage>
</organism>
<dbReference type="Proteomes" id="UP000239550">
    <property type="component" value="Unassembled WGS sequence"/>
</dbReference>
<evidence type="ECO:0000313" key="3">
    <source>
        <dbReference type="Proteomes" id="UP000239550"/>
    </source>
</evidence>
<dbReference type="AlphaFoldDB" id="A0A2S8Q8I3"/>